<evidence type="ECO:0000313" key="6">
    <source>
        <dbReference type="Proteomes" id="UP000198922"/>
    </source>
</evidence>
<dbReference type="InterPro" id="IPR027791">
    <property type="entry name" value="Galactosyl_T_C"/>
</dbReference>
<dbReference type="GO" id="GO:0016757">
    <property type="term" value="F:glycosyltransferase activity"/>
    <property type="evidence" value="ECO:0007669"/>
    <property type="project" value="UniProtKB-KW"/>
</dbReference>
<evidence type="ECO:0000256" key="2">
    <source>
        <dbReference type="ARBA" id="ARBA00022676"/>
    </source>
</evidence>
<dbReference type="SUPFAM" id="SSF53448">
    <property type="entry name" value="Nucleotide-diphospho-sugar transferases"/>
    <property type="match status" value="1"/>
</dbReference>
<reference evidence="6" key="1">
    <citation type="submission" date="2016-10" db="EMBL/GenBank/DDBJ databases">
        <authorList>
            <person name="Varghese N."/>
            <person name="Submissions S."/>
        </authorList>
    </citation>
    <scope>NUCLEOTIDE SEQUENCE [LARGE SCALE GENOMIC DNA]</scope>
    <source>
        <strain evidence="6">DSM 21424</strain>
    </source>
</reference>
<keyword evidence="3 5" id="KW-0808">Transferase</keyword>
<dbReference type="PANTHER" id="PTHR43179">
    <property type="entry name" value="RHAMNOSYLTRANSFERASE WBBL"/>
    <property type="match status" value="1"/>
</dbReference>
<accession>A0A1G7J417</accession>
<evidence type="ECO:0000256" key="1">
    <source>
        <dbReference type="ARBA" id="ARBA00006739"/>
    </source>
</evidence>
<gene>
    <name evidence="5" type="ORF">SAMN04488567_3634</name>
</gene>
<dbReference type="STRING" id="521013.SAMN04488567_3634"/>
<keyword evidence="6" id="KW-1185">Reference proteome</keyword>
<evidence type="ECO:0000313" key="5">
    <source>
        <dbReference type="EMBL" id="SDF19631.1"/>
    </source>
</evidence>
<dbReference type="PANTHER" id="PTHR43179:SF12">
    <property type="entry name" value="GALACTOFURANOSYLTRANSFERASE GLFT2"/>
    <property type="match status" value="1"/>
</dbReference>
<keyword evidence="2" id="KW-0328">Glycosyltransferase</keyword>
<feature type="domain" description="Galactosyltransferase C-terminal" evidence="4">
    <location>
        <begin position="152"/>
        <end position="212"/>
    </location>
</feature>
<protein>
    <submittedName>
        <fullName evidence="5">Glycosyltransferase, GT2 family</fullName>
    </submittedName>
</protein>
<evidence type="ECO:0000256" key="3">
    <source>
        <dbReference type="ARBA" id="ARBA00022679"/>
    </source>
</evidence>
<dbReference type="EMBL" id="FNAT01000008">
    <property type="protein sequence ID" value="SDF19631.1"/>
    <property type="molecule type" value="Genomic_DNA"/>
</dbReference>
<dbReference type="OrthoDB" id="6653642at2"/>
<dbReference type="Proteomes" id="UP000198922">
    <property type="component" value="Unassembled WGS sequence"/>
</dbReference>
<proteinExistence type="inferred from homology"/>
<dbReference type="Pfam" id="PF02709">
    <property type="entry name" value="Glyco_transf_7C"/>
    <property type="match status" value="1"/>
</dbReference>
<dbReference type="AlphaFoldDB" id="A0A1G7J417"/>
<sequence>MTASVLTIARGRAAHLANLVRGLGRQTERPAELVIVRMQPEPYDLPEAPFPVRQIELLRDSLPLAEARNLAAREAEGDELLFLDVDCIPGPDFVAEYRRHLAAFDGLVMGEVMYLPDGVNAEGWDYPDFEAVAERHSDRQGPPPEGIRPCEDYRCFWSLNFAIRRADFDRVGGFDERFHGYGGEDTDFGRMLDEAGVKIGWAKGARAYHQYHPHHMPPVHHMESVIRNAELFRAKWGHRTMGHWLHAFEVMGLIAQDERQIRVLRPASECDLALTRHQAHRPYCNSAEVIREIERRRSATAPIMPVAAE</sequence>
<evidence type="ECO:0000259" key="4">
    <source>
        <dbReference type="Pfam" id="PF02709"/>
    </source>
</evidence>
<organism evidence="5 6">
    <name type="scientific">Limimaricola pyoseonensis</name>
    <dbReference type="NCBI Taxonomy" id="521013"/>
    <lineage>
        <taxon>Bacteria</taxon>
        <taxon>Pseudomonadati</taxon>
        <taxon>Pseudomonadota</taxon>
        <taxon>Alphaproteobacteria</taxon>
        <taxon>Rhodobacterales</taxon>
        <taxon>Paracoccaceae</taxon>
        <taxon>Limimaricola</taxon>
    </lineage>
</organism>
<name>A0A1G7J417_9RHOB</name>
<dbReference type="InterPro" id="IPR029044">
    <property type="entry name" value="Nucleotide-diphossugar_trans"/>
</dbReference>
<dbReference type="RefSeq" id="WP_090114339.1">
    <property type="nucleotide sequence ID" value="NZ_FNAT01000008.1"/>
</dbReference>
<dbReference type="Gene3D" id="3.90.550.10">
    <property type="entry name" value="Spore Coat Polysaccharide Biosynthesis Protein SpsA, Chain A"/>
    <property type="match status" value="1"/>
</dbReference>
<comment type="similarity">
    <text evidence="1">Belongs to the glycosyltransferase 2 family.</text>
</comment>